<name>A0ABS4AB78_9PROT</name>
<dbReference type="Proteomes" id="UP000681594">
    <property type="component" value="Unassembled WGS sequence"/>
</dbReference>
<sequence length="695" mass="76683">MSEVRAPAKAAPERAVSWGVPQAEVRELLLQRRMGDARLLVKELAADHPTAPEPLLLAASIASAEGEWDAGTRSIERAFEISPWHPEATRQLAQRWFLDGNVPAIVALMGRATAEAGQERVPLIGHLGIETCIEAAAFDIARKAMDVMDAGERQLERRAQLARAEQEWAEGTAQLQARKLSGPLRKQLGSLAKAGKDAAFSTVLRRYLLAEDTSPEDLMRVRTTVSRLHRPILSRWAVWTMRRRHPMYPPFVLEEVVFLSLAGGHKDAGRLCAAANPDGISADALLRAAAYMALAGGLHASDLEQLSERLGPHLDDPGIATLARRFVEGTGQRPVRRDLSLGSPMVSARRLPFLRQPQIAICLSGQLRGYRYAWPATKRVIDGMDAAVFVSTWADAGVGFGQRGQVVRRLPPGVAPRMNPDHFGEELYTRSFPRVSAMLSQQRSHTADELRQYFSTPHVEVHDEAAFDREYKDKPGLHWLNKLNQAKMFYMIHACNQQKVAFEQASGKRFDVVIRLRCDNGITHLEREDVLYAAQEPICLVASTSTKFYDRFAMMNGAVADQYASVWEGLRREGSSRYFAGSSGQFAEHLLGEHVIDQGVAAGLLRGTQTTALLSDQLPIDVFGQTLAEELTGRQELDVFETDLVVATLEAMAAARAKAPFAALWRAVPADAAAAWARLRNSFVWPMGSGLPKPE</sequence>
<evidence type="ECO:0000313" key="2">
    <source>
        <dbReference type="Proteomes" id="UP000681594"/>
    </source>
</evidence>
<keyword evidence="2" id="KW-1185">Reference proteome</keyword>
<organism evidence="1 2">
    <name type="scientific">Pararoseomonas baculiformis</name>
    <dbReference type="NCBI Taxonomy" id="2820812"/>
    <lineage>
        <taxon>Bacteria</taxon>
        <taxon>Pseudomonadati</taxon>
        <taxon>Pseudomonadota</taxon>
        <taxon>Alphaproteobacteria</taxon>
        <taxon>Acetobacterales</taxon>
        <taxon>Acetobacteraceae</taxon>
        <taxon>Pararoseomonas</taxon>
    </lineage>
</organism>
<comment type="caution">
    <text evidence="1">The sequence shown here is derived from an EMBL/GenBank/DDBJ whole genome shotgun (WGS) entry which is preliminary data.</text>
</comment>
<dbReference type="RefSeq" id="WP_209378486.1">
    <property type="nucleotide sequence ID" value="NZ_JAGIZB010000004.1"/>
</dbReference>
<reference evidence="1 2" key="1">
    <citation type="submission" date="2021-03" db="EMBL/GenBank/DDBJ databases">
        <authorList>
            <person name="So Y."/>
        </authorList>
    </citation>
    <scope>NUCLEOTIDE SEQUENCE [LARGE SCALE GENOMIC DNA]</scope>
    <source>
        <strain evidence="1 2">SSH11</strain>
    </source>
</reference>
<gene>
    <name evidence="1" type="ORF">J8J14_05650</name>
</gene>
<evidence type="ECO:0000313" key="1">
    <source>
        <dbReference type="EMBL" id="MBP0444258.1"/>
    </source>
</evidence>
<accession>A0ABS4AB78</accession>
<dbReference type="EMBL" id="JAGIZB010000004">
    <property type="protein sequence ID" value="MBP0444258.1"/>
    <property type="molecule type" value="Genomic_DNA"/>
</dbReference>
<protein>
    <submittedName>
        <fullName evidence="1">Uncharacterized protein</fullName>
    </submittedName>
</protein>
<proteinExistence type="predicted"/>